<comment type="similarity">
    <text evidence="4 14">Belongs to the glycosyl hydrolase 13 family.</text>
</comment>
<protein>
    <recommendedName>
        <fullName evidence="6 15">Alpha-amylase</fullName>
        <ecNumber evidence="6 15">3.2.1.1</ecNumber>
    </recommendedName>
</protein>
<dbReference type="GO" id="GO:0005975">
    <property type="term" value="P:carbohydrate metabolic process"/>
    <property type="evidence" value="ECO:0007669"/>
    <property type="project" value="InterPro"/>
</dbReference>
<evidence type="ECO:0000256" key="8">
    <source>
        <dbReference type="ARBA" id="ARBA00022801"/>
    </source>
</evidence>
<keyword evidence="13 15" id="KW-0326">Glycosidase</keyword>
<feature type="domain" description="Glycosyl hydrolase family 13 catalytic" evidence="17">
    <location>
        <begin position="67"/>
        <end position="447"/>
    </location>
</feature>
<comment type="cofactor">
    <cofactor evidence="3">
        <name>chloride</name>
        <dbReference type="ChEBI" id="CHEBI:17996"/>
    </cofactor>
</comment>
<keyword evidence="7" id="KW-0479">Metal-binding</keyword>
<dbReference type="InterPro" id="IPR006046">
    <property type="entry name" value="Alpha_amylase"/>
</dbReference>
<dbReference type="GO" id="GO:0004556">
    <property type="term" value="F:alpha-amylase activity"/>
    <property type="evidence" value="ECO:0007669"/>
    <property type="project" value="UniProtKB-UniRule"/>
</dbReference>
<organism evidence="18 19">
    <name type="scientific">Folsomia candida</name>
    <name type="common">Springtail</name>
    <dbReference type="NCBI Taxonomy" id="158441"/>
    <lineage>
        <taxon>Eukaryota</taxon>
        <taxon>Metazoa</taxon>
        <taxon>Ecdysozoa</taxon>
        <taxon>Arthropoda</taxon>
        <taxon>Hexapoda</taxon>
        <taxon>Collembola</taxon>
        <taxon>Entomobryomorpha</taxon>
        <taxon>Isotomoidea</taxon>
        <taxon>Isotomidae</taxon>
        <taxon>Proisotominae</taxon>
        <taxon>Folsomia</taxon>
    </lineage>
</organism>
<keyword evidence="12 15" id="KW-0119">Carbohydrate metabolism</keyword>
<comment type="subunit">
    <text evidence="5">Monomer.</text>
</comment>
<dbReference type="CDD" id="cd11317">
    <property type="entry name" value="AmyAc_bac_euk_AmyA"/>
    <property type="match status" value="1"/>
</dbReference>
<dbReference type="InterPro" id="IPR006048">
    <property type="entry name" value="A-amylase/branching_C"/>
</dbReference>
<dbReference type="AlphaFoldDB" id="A0A226DHB5"/>
<evidence type="ECO:0000256" key="3">
    <source>
        <dbReference type="ARBA" id="ARBA00001923"/>
    </source>
</evidence>
<evidence type="ECO:0000256" key="4">
    <source>
        <dbReference type="ARBA" id="ARBA00008061"/>
    </source>
</evidence>
<dbReference type="OMA" id="PKEYKMA"/>
<dbReference type="SUPFAM" id="SSF51011">
    <property type="entry name" value="Glycosyl hydrolase domain"/>
    <property type="match status" value="1"/>
</dbReference>
<evidence type="ECO:0000256" key="15">
    <source>
        <dbReference type="RuleBase" id="RU361134"/>
    </source>
</evidence>
<dbReference type="Gene3D" id="3.20.20.80">
    <property type="entry name" value="Glycosidases"/>
    <property type="match status" value="1"/>
</dbReference>
<evidence type="ECO:0000259" key="17">
    <source>
        <dbReference type="SMART" id="SM00642"/>
    </source>
</evidence>
<keyword evidence="19" id="KW-1185">Reference proteome</keyword>
<evidence type="ECO:0000256" key="10">
    <source>
        <dbReference type="ARBA" id="ARBA00023157"/>
    </source>
</evidence>
<comment type="cofactor">
    <cofactor evidence="2">
        <name>Ca(2+)</name>
        <dbReference type="ChEBI" id="CHEBI:29108"/>
    </cofactor>
</comment>
<dbReference type="InterPro" id="IPR031319">
    <property type="entry name" value="A-amylase_C"/>
</dbReference>
<dbReference type="STRING" id="158441.A0A226DHB5"/>
<dbReference type="Proteomes" id="UP000198287">
    <property type="component" value="Unassembled WGS sequence"/>
</dbReference>
<dbReference type="OrthoDB" id="550577at2759"/>
<dbReference type="EMBL" id="LNIX01000019">
    <property type="protein sequence ID" value="OXA44348.1"/>
    <property type="molecule type" value="Genomic_DNA"/>
</dbReference>
<comment type="caution">
    <text evidence="18">The sequence shown here is derived from an EMBL/GenBank/DDBJ whole genome shotgun (WGS) entry which is preliminary data.</text>
</comment>
<evidence type="ECO:0000256" key="6">
    <source>
        <dbReference type="ARBA" id="ARBA00012595"/>
    </source>
</evidence>
<dbReference type="PRINTS" id="PR00110">
    <property type="entry name" value="ALPHAAMYLASE"/>
</dbReference>
<gene>
    <name evidence="18" type="ORF">Fcan01_20965</name>
</gene>
<proteinExistence type="inferred from homology"/>
<keyword evidence="11" id="KW-0868">Chloride</keyword>
<feature type="domain" description="Alpha-amylase C-terminal" evidence="16">
    <location>
        <begin position="456"/>
        <end position="544"/>
    </location>
</feature>
<dbReference type="GO" id="GO:0046872">
    <property type="term" value="F:metal ion binding"/>
    <property type="evidence" value="ECO:0007669"/>
    <property type="project" value="UniProtKB-KW"/>
</dbReference>
<evidence type="ECO:0000313" key="18">
    <source>
        <dbReference type="EMBL" id="OXA44348.1"/>
    </source>
</evidence>
<dbReference type="InterPro" id="IPR006047">
    <property type="entry name" value="GH13_cat_dom"/>
</dbReference>
<keyword evidence="10" id="KW-1015">Disulfide bond</keyword>
<name>A0A226DHB5_FOLCA</name>
<dbReference type="PANTHER" id="PTHR43447">
    <property type="entry name" value="ALPHA-AMYLASE"/>
    <property type="match status" value="1"/>
</dbReference>
<dbReference type="Pfam" id="PF02806">
    <property type="entry name" value="Alpha-amylase_C"/>
    <property type="match status" value="1"/>
</dbReference>
<dbReference type="InterPro" id="IPR017853">
    <property type="entry name" value="GH"/>
</dbReference>
<evidence type="ECO:0000256" key="12">
    <source>
        <dbReference type="ARBA" id="ARBA00023277"/>
    </source>
</evidence>
<evidence type="ECO:0000256" key="14">
    <source>
        <dbReference type="RuleBase" id="RU003615"/>
    </source>
</evidence>
<keyword evidence="8 15" id="KW-0378">Hydrolase</keyword>
<evidence type="ECO:0000256" key="5">
    <source>
        <dbReference type="ARBA" id="ARBA00011245"/>
    </source>
</evidence>
<accession>A0A226DHB5</accession>
<evidence type="ECO:0000256" key="1">
    <source>
        <dbReference type="ARBA" id="ARBA00000548"/>
    </source>
</evidence>
<evidence type="ECO:0000256" key="11">
    <source>
        <dbReference type="ARBA" id="ARBA00023214"/>
    </source>
</evidence>
<evidence type="ECO:0000256" key="7">
    <source>
        <dbReference type="ARBA" id="ARBA00022723"/>
    </source>
</evidence>
<reference evidence="18 19" key="1">
    <citation type="submission" date="2015-12" db="EMBL/GenBank/DDBJ databases">
        <title>The genome of Folsomia candida.</title>
        <authorList>
            <person name="Faddeeva A."/>
            <person name="Derks M.F."/>
            <person name="Anvar Y."/>
            <person name="Smit S."/>
            <person name="Van Straalen N."/>
            <person name="Roelofs D."/>
        </authorList>
    </citation>
    <scope>NUCLEOTIDE SEQUENCE [LARGE SCALE GENOMIC DNA]</scope>
    <source>
        <strain evidence="18 19">VU population</strain>
        <tissue evidence="18">Whole body</tissue>
    </source>
</reference>
<dbReference type="SUPFAM" id="SSF51445">
    <property type="entry name" value="(Trans)glycosidases"/>
    <property type="match status" value="1"/>
</dbReference>
<evidence type="ECO:0000259" key="16">
    <source>
        <dbReference type="SMART" id="SM00632"/>
    </source>
</evidence>
<keyword evidence="9" id="KW-0106">Calcium</keyword>
<comment type="catalytic activity">
    <reaction evidence="1 15">
        <text>Endohydrolysis of (1-&gt;4)-alpha-D-glucosidic linkages in polysaccharides containing three or more (1-&gt;4)-alpha-linked D-glucose units.</text>
        <dbReference type="EC" id="3.2.1.1"/>
    </reaction>
</comment>
<evidence type="ECO:0000256" key="13">
    <source>
        <dbReference type="ARBA" id="ARBA00023295"/>
    </source>
</evidence>
<dbReference type="EC" id="3.2.1.1" evidence="6 15"/>
<evidence type="ECO:0000313" key="19">
    <source>
        <dbReference type="Proteomes" id="UP000198287"/>
    </source>
</evidence>
<sequence>MVKSVYKSWNRRCRLVVREKGSHIEHVRDLHSKPFNQITRVLVALSVYLLSLAHGQYNMPSFATNRTTMVHLFEWKWTDIAAECERFLGPAGYAGVQVSPVNENAVILDPYRPWWERYQPVSYLLQTRSGTEAQFGDMVRRCNNVGVRIIVDCVINHMTHRTTAGLGTAGSSFNSANKQYPTVPYGPQDFHNAEHCPTASGDIENHQDPVESRNCELGGLRDLNQGISSVREKITAFMNYLIDFGVAGFRIDAAKQIWPQDMQSIADGLKDLAWQHGFPPGSRPFIFQEIIILGEEPMAGSDYFGSGRATEFKYGLYLGEALFGRRQLKDLANIGEPAGMYPSDYAMSFVDNHDNQRGHGAGGTNIVSHLQPKLYKIANAFMLAWPYGQAKVMSSYVWSGDDADSWVGPPNTDGATDDVVITPEETCTNGWVCEHRWRQIKTMVAFRNLVGNAPVQNWWDNGNNQISFCRGNLGFIALNNEGSDLDRDLQTCLPAGDYCDITTAEIVNGACTGRKITVGGDGLARVFISGGDEELVFATHVNAKV</sequence>
<evidence type="ECO:0000256" key="2">
    <source>
        <dbReference type="ARBA" id="ARBA00001913"/>
    </source>
</evidence>
<dbReference type="Gene3D" id="2.60.40.1180">
    <property type="entry name" value="Golgi alpha-mannosidase II"/>
    <property type="match status" value="1"/>
</dbReference>
<dbReference type="SMART" id="SM00642">
    <property type="entry name" value="Aamy"/>
    <property type="match status" value="1"/>
</dbReference>
<dbReference type="Pfam" id="PF00128">
    <property type="entry name" value="Alpha-amylase"/>
    <property type="match status" value="1"/>
</dbReference>
<dbReference type="SMART" id="SM00632">
    <property type="entry name" value="Aamy_C"/>
    <property type="match status" value="1"/>
</dbReference>
<dbReference type="InterPro" id="IPR013780">
    <property type="entry name" value="Glyco_hydro_b"/>
</dbReference>
<evidence type="ECO:0000256" key="9">
    <source>
        <dbReference type="ARBA" id="ARBA00022837"/>
    </source>
</evidence>